<evidence type="ECO:0000256" key="5">
    <source>
        <dbReference type="ARBA" id="ARBA00022741"/>
    </source>
</evidence>
<evidence type="ECO:0000256" key="4">
    <source>
        <dbReference type="ARBA" id="ARBA00022679"/>
    </source>
</evidence>
<comment type="caution">
    <text evidence="11">The sequence shown here is derived from an EMBL/GenBank/DDBJ whole genome shotgun (WGS) entry which is preliminary data.</text>
</comment>
<accession>A0AAD9X2F8</accession>
<evidence type="ECO:0000256" key="8">
    <source>
        <dbReference type="ARBA" id="ARBA00047899"/>
    </source>
</evidence>
<name>A0AAD9X2F8_9ROSI</name>
<comment type="catalytic activity">
    <reaction evidence="8">
        <text>L-threonyl-[protein] + ATP = O-phospho-L-threonyl-[protein] + ADP + H(+)</text>
        <dbReference type="Rhea" id="RHEA:46608"/>
        <dbReference type="Rhea" id="RHEA-COMP:11060"/>
        <dbReference type="Rhea" id="RHEA-COMP:11605"/>
        <dbReference type="ChEBI" id="CHEBI:15378"/>
        <dbReference type="ChEBI" id="CHEBI:30013"/>
        <dbReference type="ChEBI" id="CHEBI:30616"/>
        <dbReference type="ChEBI" id="CHEBI:61977"/>
        <dbReference type="ChEBI" id="CHEBI:456216"/>
        <dbReference type="EC" id="2.7.11.1"/>
    </reaction>
</comment>
<dbReference type="SMART" id="SM00220">
    <property type="entry name" value="S_TKc"/>
    <property type="match status" value="1"/>
</dbReference>
<dbReference type="Gene3D" id="1.10.510.10">
    <property type="entry name" value="Transferase(Phosphotransferase) domain 1"/>
    <property type="match status" value="2"/>
</dbReference>
<evidence type="ECO:0000256" key="2">
    <source>
        <dbReference type="ARBA" id="ARBA00012513"/>
    </source>
</evidence>
<evidence type="ECO:0000256" key="3">
    <source>
        <dbReference type="ARBA" id="ARBA00022527"/>
    </source>
</evidence>
<dbReference type="GO" id="GO:0005524">
    <property type="term" value="F:ATP binding"/>
    <property type="evidence" value="ECO:0007669"/>
    <property type="project" value="UniProtKB-KW"/>
</dbReference>
<evidence type="ECO:0000256" key="6">
    <source>
        <dbReference type="ARBA" id="ARBA00022777"/>
    </source>
</evidence>
<keyword evidence="6" id="KW-0418">Kinase</keyword>
<dbReference type="InterPro" id="IPR011009">
    <property type="entry name" value="Kinase-like_dom_sf"/>
</dbReference>
<dbReference type="PANTHER" id="PTHR45637">
    <property type="entry name" value="FLIPPASE KINASE 1-RELATED"/>
    <property type="match status" value="1"/>
</dbReference>
<dbReference type="Gene3D" id="3.30.200.20">
    <property type="entry name" value="Phosphorylase Kinase, domain 1"/>
    <property type="match status" value="1"/>
</dbReference>
<keyword evidence="5" id="KW-0547">Nucleotide-binding</keyword>
<dbReference type="EMBL" id="JANJYI010000004">
    <property type="protein sequence ID" value="KAK2651531.1"/>
    <property type="molecule type" value="Genomic_DNA"/>
</dbReference>
<dbReference type="AlphaFoldDB" id="A0AAD9X2F8"/>
<dbReference type="PROSITE" id="PS50011">
    <property type="entry name" value="PROTEIN_KINASE_DOM"/>
    <property type="match status" value="1"/>
</dbReference>
<dbReference type="FunFam" id="1.10.510.10:FF:000294">
    <property type="entry name" value="Serine/threonine-protein kinase OXI1"/>
    <property type="match status" value="1"/>
</dbReference>
<keyword evidence="3" id="KW-0723">Serine/threonine-protein kinase</keyword>
<evidence type="ECO:0000313" key="11">
    <source>
        <dbReference type="EMBL" id="KAK2651531.1"/>
    </source>
</evidence>
<reference evidence="11" key="1">
    <citation type="journal article" date="2023" name="Plant J.">
        <title>Genome sequences and population genomics provide insights into the demographic history, inbreeding, and mutation load of two 'living fossil' tree species of Dipteronia.</title>
        <authorList>
            <person name="Feng Y."/>
            <person name="Comes H.P."/>
            <person name="Chen J."/>
            <person name="Zhu S."/>
            <person name="Lu R."/>
            <person name="Zhang X."/>
            <person name="Li P."/>
            <person name="Qiu J."/>
            <person name="Olsen K.M."/>
            <person name="Qiu Y."/>
        </authorList>
    </citation>
    <scope>NUCLEOTIDE SEQUENCE</scope>
    <source>
        <strain evidence="11">KIB01</strain>
    </source>
</reference>
<dbReference type="GO" id="GO:0004674">
    <property type="term" value="F:protein serine/threonine kinase activity"/>
    <property type="evidence" value="ECO:0007669"/>
    <property type="project" value="UniProtKB-KW"/>
</dbReference>
<dbReference type="EC" id="2.7.11.1" evidence="2"/>
<dbReference type="InterPro" id="IPR000719">
    <property type="entry name" value="Prot_kinase_dom"/>
</dbReference>
<organism evidence="11 12">
    <name type="scientific">Dipteronia dyeriana</name>
    <dbReference type="NCBI Taxonomy" id="168575"/>
    <lineage>
        <taxon>Eukaryota</taxon>
        <taxon>Viridiplantae</taxon>
        <taxon>Streptophyta</taxon>
        <taxon>Embryophyta</taxon>
        <taxon>Tracheophyta</taxon>
        <taxon>Spermatophyta</taxon>
        <taxon>Magnoliopsida</taxon>
        <taxon>eudicotyledons</taxon>
        <taxon>Gunneridae</taxon>
        <taxon>Pentapetalae</taxon>
        <taxon>rosids</taxon>
        <taxon>malvids</taxon>
        <taxon>Sapindales</taxon>
        <taxon>Sapindaceae</taxon>
        <taxon>Hippocastanoideae</taxon>
        <taxon>Acereae</taxon>
        <taxon>Dipteronia</taxon>
    </lineage>
</organism>
<evidence type="ECO:0000256" key="1">
    <source>
        <dbReference type="ARBA" id="ARBA00009903"/>
    </source>
</evidence>
<evidence type="ECO:0000256" key="9">
    <source>
        <dbReference type="ARBA" id="ARBA00048679"/>
    </source>
</evidence>
<keyword evidence="12" id="KW-1185">Reference proteome</keyword>
<keyword evidence="4" id="KW-0808">Transferase</keyword>
<proteinExistence type="inferred from homology"/>
<dbReference type="PROSITE" id="PS00108">
    <property type="entry name" value="PROTEIN_KINASE_ST"/>
    <property type="match status" value="1"/>
</dbReference>
<evidence type="ECO:0000256" key="7">
    <source>
        <dbReference type="ARBA" id="ARBA00022840"/>
    </source>
</evidence>
<evidence type="ECO:0000313" key="12">
    <source>
        <dbReference type="Proteomes" id="UP001280121"/>
    </source>
</evidence>
<dbReference type="Proteomes" id="UP001280121">
    <property type="component" value="Unassembled WGS sequence"/>
</dbReference>
<gene>
    <name evidence="11" type="ORF">Ddye_011387</name>
</gene>
<feature type="domain" description="Protein kinase" evidence="10">
    <location>
        <begin position="80"/>
        <end position="407"/>
    </location>
</feature>
<keyword evidence="7" id="KW-0067">ATP-binding</keyword>
<evidence type="ECO:0000259" key="10">
    <source>
        <dbReference type="PROSITE" id="PS50011"/>
    </source>
</evidence>
<dbReference type="SUPFAM" id="SSF56112">
    <property type="entry name" value="Protein kinase-like (PK-like)"/>
    <property type="match status" value="1"/>
</dbReference>
<sequence length="426" mass="49315">MMEWLKQLKKAFEFSFLWLIWLINYFTQVRHAQGIHNVASSTSSTYLNGNIRKPHKANQAAWQAMNRLRQQHGQVGLDQFQLLYPVGSGSIGTVYACKIKKHVSEEFPDDCIYAMKVVDREALKANTKNRVNSEKEILRMVDHPFLPTLYAEFDVSHYSCFVMEYCPRGDLHHTVINRQPAFVLSMPSAKFYAAEVLLALEYLHAMGIIHRDLKPGNVLVQEDGHIMLSDFDLSFKCDVDPKLLYYDSQPEVTDKIMNKSMSCFSSVLSHKYKEKKMKIKQVHMVDSGIEFWAEPITFHSSSFVGTHEYMAPEMISGLGHGSEVDWWAFGVFLFELLYGKTPFKGKNRKTTLKNILMQPLMFPEAKQYRDQEKKNANDLIRQLLVKNPKKRMGSFWGAVEIKKHVFFRGVEWSLIRSVKPPIKRSL</sequence>
<dbReference type="InterPro" id="IPR008271">
    <property type="entry name" value="Ser/Thr_kinase_AS"/>
</dbReference>
<dbReference type="Pfam" id="PF00069">
    <property type="entry name" value="Pkinase"/>
    <property type="match status" value="2"/>
</dbReference>
<protein>
    <recommendedName>
        <fullName evidence="2">non-specific serine/threonine protein kinase</fullName>
        <ecNumber evidence="2">2.7.11.1</ecNumber>
    </recommendedName>
</protein>
<comment type="catalytic activity">
    <reaction evidence="9">
        <text>L-seryl-[protein] + ATP = O-phospho-L-seryl-[protein] + ADP + H(+)</text>
        <dbReference type="Rhea" id="RHEA:17989"/>
        <dbReference type="Rhea" id="RHEA-COMP:9863"/>
        <dbReference type="Rhea" id="RHEA-COMP:11604"/>
        <dbReference type="ChEBI" id="CHEBI:15378"/>
        <dbReference type="ChEBI" id="CHEBI:29999"/>
        <dbReference type="ChEBI" id="CHEBI:30616"/>
        <dbReference type="ChEBI" id="CHEBI:83421"/>
        <dbReference type="ChEBI" id="CHEBI:456216"/>
        <dbReference type="EC" id="2.7.11.1"/>
    </reaction>
</comment>
<comment type="similarity">
    <text evidence="1">Belongs to the protein kinase superfamily. AGC Ser/Thr protein kinase family.</text>
</comment>